<dbReference type="VEuPathDB" id="TrichDB:TVAG_433440"/>
<evidence type="ECO:0000313" key="3">
    <source>
        <dbReference type="Proteomes" id="UP000001542"/>
    </source>
</evidence>
<organism evidence="2 3">
    <name type="scientific">Trichomonas vaginalis (strain ATCC PRA-98 / G3)</name>
    <dbReference type="NCBI Taxonomy" id="412133"/>
    <lineage>
        <taxon>Eukaryota</taxon>
        <taxon>Metamonada</taxon>
        <taxon>Parabasalia</taxon>
        <taxon>Trichomonadida</taxon>
        <taxon>Trichomonadidae</taxon>
        <taxon>Trichomonas</taxon>
    </lineage>
</organism>
<evidence type="ECO:0000256" key="1">
    <source>
        <dbReference type="SAM" id="MobiDB-lite"/>
    </source>
</evidence>
<dbReference type="KEGG" id="tva:4752678"/>
<protein>
    <submittedName>
        <fullName evidence="2">Uncharacterized protein</fullName>
    </submittedName>
</protein>
<reference evidence="2" key="1">
    <citation type="submission" date="2006-10" db="EMBL/GenBank/DDBJ databases">
        <authorList>
            <person name="Amadeo P."/>
            <person name="Zhao Q."/>
            <person name="Wortman J."/>
            <person name="Fraser-Liggett C."/>
            <person name="Carlton J."/>
        </authorList>
    </citation>
    <scope>NUCLEOTIDE SEQUENCE</scope>
    <source>
        <strain evidence="2">G3</strain>
    </source>
</reference>
<feature type="region of interest" description="Disordered" evidence="1">
    <location>
        <begin position="1"/>
        <end position="62"/>
    </location>
</feature>
<keyword evidence="3" id="KW-1185">Reference proteome</keyword>
<dbReference type="AlphaFoldDB" id="A2FJG6"/>
<evidence type="ECO:0000313" key="2">
    <source>
        <dbReference type="EMBL" id="EAX94936.1"/>
    </source>
</evidence>
<reference evidence="2" key="2">
    <citation type="journal article" date="2007" name="Science">
        <title>Draft genome sequence of the sexually transmitted pathogen Trichomonas vaginalis.</title>
        <authorList>
            <person name="Carlton J.M."/>
            <person name="Hirt R.P."/>
            <person name="Silva J.C."/>
            <person name="Delcher A.L."/>
            <person name="Schatz M."/>
            <person name="Zhao Q."/>
            <person name="Wortman J.R."/>
            <person name="Bidwell S.L."/>
            <person name="Alsmark U.C.M."/>
            <person name="Besteiro S."/>
            <person name="Sicheritz-Ponten T."/>
            <person name="Noel C.J."/>
            <person name="Dacks J.B."/>
            <person name="Foster P.G."/>
            <person name="Simillion C."/>
            <person name="Van de Peer Y."/>
            <person name="Miranda-Saavedra D."/>
            <person name="Barton G.J."/>
            <person name="Westrop G.D."/>
            <person name="Mueller S."/>
            <person name="Dessi D."/>
            <person name="Fiori P.L."/>
            <person name="Ren Q."/>
            <person name="Paulsen I."/>
            <person name="Zhang H."/>
            <person name="Bastida-Corcuera F.D."/>
            <person name="Simoes-Barbosa A."/>
            <person name="Brown M.T."/>
            <person name="Hayes R.D."/>
            <person name="Mukherjee M."/>
            <person name="Okumura C.Y."/>
            <person name="Schneider R."/>
            <person name="Smith A.J."/>
            <person name="Vanacova S."/>
            <person name="Villalvazo M."/>
            <person name="Haas B.J."/>
            <person name="Pertea M."/>
            <person name="Feldblyum T.V."/>
            <person name="Utterback T.R."/>
            <person name="Shu C.L."/>
            <person name="Osoegawa K."/>
            <person name="de Jong P.J."/>
            <person name="Hrdy I."/>
            <person name="Horvathova L."/>
            <person name="Zubacova Z."/>
            <person name="Dolezal P."/>
            <person name="Malik S.B."/>
            <person name="Logsdon J.M. Jr."/>
            <person name="Henze K."/>
            <person name="Gupta A."/>
            <person name="Wang C.C."/>
            <person name="Dunne R.L."/>
            <person name="Upcroft J.A."/>
            <person name="Upcroft P."/>
            <person name="White O."/>
            <person name="Salzberg S.L."/>
            <person name="Tang P."/>
            <person name="Chiu C.-H."/>
            <person name="Lee Y.-S."/>
            <person name="Embley T.M."/>
            <person name="Coombs G.H."/>
            <person name="Mottram J.C."/>
            <person name="Tachezy J."/>
            <person name="Fraser-Liggett C.M."/>
            <person name="Johnson P.J."/>
        </authorList>
    </citation>
    <scope>NUCLEOTIDE SEQUENCE [LARGE SCALE GENOMIC DNA]</scope>
    <source>
        <strain evidence="2">G3</strain>
    </source>
</reference>
<proteinExistence type="predicted"/>
<feature type="compositionally biased region" description="Basic and acidic residues" evidence="1">
    <location>
        <begin position="27"/>
        <end position="50"/>
    </location>
</feature>
<dbReference type="InParanoid" id="A2FJG6"/>
<dbReference type="VEuPathDB" id="TrichDB:TVAGG3_0106640"/>
<feature type="compositionally biased region" description="Acidic residues" evidence="1">
    <location>
        <begin position="15"/>
        <end position="26"/>
    </location>
</feature>
<gene>
    <name evidence="2" type="ORF">TVAG_433440</name>
</gene>
<sequence length="80" mass="9329">MEDIEKQLEIVQNEILEEDEGGQIDEDGTKETKEIPDRPEEYKQETDENKPVPGDQEGEFIEPTGKLLQCRKDFNEFQIC</sequence>
<dbReference type="SMR" id="A2FJG6"/>
<accession>A2FJG6</accession>
<name>A2FJG6_TRIV3</name>
<dbReference type="EMBL" id="DS113830">
    <property type="protein sequence ID" value="EAX94936.1"/>
    <property type="molecule type" value="Genomic_DNA"/>
</dbReference>
<dbReference type="RefSeq" id="XP_001307866.1">
    <property type="nucleotide sequence ID" value="XM_001307865.1"/>
</dbReference>
<dbReference type="Proteomes" id="UP000001542">
    <property type="component" value="Unassembled WGS sequence"/>
</dbReference>